<dbReference type="NCBIfam" id="TIGR01887">
    <property type="entry name" value="dipeptidaselike"/>
    <property type="match status" value="1"/>
</dbReference>
<sequence length="445" mass="49454">MNSYPLTKNQQEACIEAIKQIVAIPSVLDENSQSTPFGQDIQKCLEGTLSICSSLGLETYLDDEGYYGYAEIGEGKETLAVLCHLDVVPADNEADWTHPPFEPVIDNGKLYGRGTQDDKGPSIITLFALKALIDAGYTFNKKIRFIFGTDEETLWRCMDKYNKKEEKADLGFAPDSKFPLIYAEKGLWQLNLTGPGHDELALNTGAAFNVVPDKAVYTGNSKTEVKEALDHLEFDYDDVDDSLIVKGKSIHSKDAPKGINAVTRLAKALGQVYEHPTLTFLNDIVNQDPHATNIFGELADEASGKLTFNVAKIEVTPTESKLFIDVRLPVTADKEELERTIANIAQENGLTYQEFDYLASLYVPKDSELVQTLLTIYRERTGDQTEPISSGGATYARMMDNCVCFGARLPETPDLAHQVDEYIPLENIYESLEIYAETLKRLACQ</sequence>
<protein>
    <submittedName>
        <fullName evidence="10">Sapep family Mn(2+)-dependent dipeptidase</fullName>
        <ecNumber evidence="10">3.4.13.-</ecNumber>
    </submittedName>
</protein>
<evidence type="ECO:0000256" key="1">
    <source>
        <dbReference type="ARBA" id="ARBA00001947"/>
    </source>
</evidence>
<dbReference type="GO" id="GO:0008777">
    <property type="term" value="F:acetylornithine deacetylase activity"/>
    <property type="evidence" value="ECO:0007669"/>
    <property type="project" value="TreeGrafter"/>
</dbReference>
<dbReference type="NCBIfam" id="NF005542">
    <property type="entry name" value="PRK07205.1"/>
    <property type="match status" value="1"/>
</dbReference>
<evidence type="ECO:0000256" key="3">
    <source>
        <dbReference type="ARBA" id="ARBA00022670"/>
    </source>
</evidence>
<dbReference type="Proteomes" id="UP000315953">
    <property type="component" value="Chromosome"/>
</dbReference>
<dbReference type="AlphaFoldDB" id="A0A516GHD7"/>
<keyword evidence="5 10" id="KW-0378">Hydrolase</keyword>
<dbReference type="EMBL" id="CP041626">
    <property type="protein sequence ID" value="QDO90902.1"/>
    <property type="molecule type" value="Genomic_DNA"/>
</dbReference>
<gene>
    <name evidence="10" type="ORF">FNV33_02090</name>
</gene>
<dbReference type="GO" id="GO:0006526">
    <property type="term" value="P:L-arginine biosynthetic process"/>
    <property type="evidence" value="ECO:0007669"/>
    <property type="project" value="TreeGrafter"/>
</dbReference>
<dbReference type="InterPro" id="IPR001261">
    <property type="entry name" value="ArgE/DapE_CS"/>
</dbReference>
<evidence type="ECO:0000256" key="6">
    <source>
        <dbReference type="ARBA" id="ARBA00022833"/>
    </source>
</evidence>
<keyword evidence="6" id="KW-0862">Zinc</keyword>
<organism evidence="10 11">
    <name type="scientific">Dolosigranulum pigrum</name>
    <dbReference type="NCBI Taxonomy" id="29394"/>
    <lineage>
        <taxon>Bacteria</taxon>
        <taxon>Bacillati</taxon>
        <taxon>Bacillota</taxon>
        <taxon>Bacilli</taxon>
        <taxon>Lactobacillales</taxon>
        <taxon>Carnobacteriaceae</taxon>
        <taxon>Dolosigranulum</taxon>
    </lineage>
</organism>
<dbReference type="InterPro" id="IPR011650">
    <property type="entry name" value="Peptidase_M20_dimer"/>
</dbReference>
<dbReference type="GO" id="GO:0008237">
    <property type="term" value="F:metallopeptidase activity"/>
    <property type="evidence" value="ECO:0007669"/>
    <property type="project" value="UniProtKB-KW"/>
</dbReference>
<evidence type="ECO:0000256" key="4">
    <source>
        <dbReference type="ARBA" id="ARBA00022723"/>
    </source>
</evidence>
<comment type="cofactor">
    <cofactor evidence="1">
        <name>Zn(2+)</name>
        <dbReference type="ChEBI" id="CHEBI:29105"/>
    </cofactor>
</comment>
<dbReference type="RefSeq" id="WP_143333111.1">
    <property type="nucleotide sequence ID" value="NZ_CP041626.1"/>
</dbReference>
<dbReference type="GO" id="GO:0008270">
    <property type="term" value="F:zinc ion binding"/>
    <property type="evidence" value="ECO:0007669"/>
    <property type="project" value="InterPro"/>
</dbReference>
<reference evidence="10 11" key="1">
    <citation type="submission" date="2019-07" db="EMBL/GenBank/DDBJ databases">
        <title>Genome assembly of a nasal isolate of Dolosigranulum pigrum from a chronic sinusitis patient.</title>
        <authorList>
            <person name="Baig S."/>
            <person name="Overballe-Petersen S."/>
            <person name="Kaspar U."/>
            <person name="Rendboe A."/>
            <person name="de Man T."/>
            <person name="Liu C."/>
            <person name="Price L.B."/>
            <person name="Stegger M."/>
            <person name="Becker K."/>
            <person name="Skytt Andersen P."/>
        </authorList>
    </citation>
    <scope>NUCLEOTIDE SEQUENCE [LARGE SCALE GENOMIC DNA]</scope>
    <source>
        <strain evidence="10 11">83VPs-KB5</strain>
    </source>
</reference>
<keyword evidence="7 10" id="KW-0224">Dipeptidase</keyword>
<feature type="domain" description="Peptidase M20 dimerisation" evidence="9">
    <location>
        <begin position="243"/>
        <end position="349"/>
    </location>
</feature>
<dbReference type="SUPFAM" id="SSF55031">
    <property type="entry name" value="Bacterial exopeptidase dimerisation domain"/>
    <property type="match status" value="1"/>
</dbReference>
<dbReference type="Pfam" id="PF07687">
    <property type="entry name" value="M20_dimer"/>
    <property type="match status" value="1"/>
</dbReference>
<dbReference type="Gene3D" id="3.40.630.10">
    <property type="entry name" value="Zn peptidases"/>
    <property type="match status" value="1"/>
</dbReference>
<dbReference type="InterPro" id="IPR050072">
    <property type="entry name" value="Peptidase_M20A"/>
</dbReference>
<evidence type="ECO:0000259" key="9">
    <source>
        <dbReference type="Pfam" id="PF07687"/>
    </source>
</evidence>
<dbReference type="SUPFAM" id="SSF53187">
    <property type="entry name" value="Zn-dependent exopeptidases"/>
    <property type="match status" value="1"/>
</dbReference>
<dbReference type="InterPro" id="IPR002933">
    <property type="entry name" value="Peptidase_M20"/>
</dbReference>
<accession>A0A516GHD7</accession>
<keyword evidence="8" id="KW-0482">Metalloprotease</keyword>
<evidence type="ECO:0000256" key="5">
    <source>
        <dbReference type="ARBA" id="ARBA00022801"/>
    </source>
</evidence>
<proteinExistence type="inferred from homology"/>
<keyword evidence="3" id="KW-0645">Protease</keyword>
<dbReference type="InterPro" id="IPR036264">
    <property type="entry name" value="Bact_exopeptidase_dim_dom"/>
</dbReference>
<dbReference type="PROSITE" id="PS00759">
    <property type="entry name" value="ARGE_DAPE_CPG2_2"/>
    <property type="match status" value="1"/>
</dbReference>
<evidence type="ECO:0000313" key="11">
    <source>
        <dbReference type="Proteomes" id="UP000315953"/>
    </source>
</evidence>
<dbReference type="GO" id="GO:0006508">
    <property type="term" value="P:proteolysis"/>
    <property type="evidence" value="ECO:0007669"/>
    <property type="project" value="UniProtKB-KW"/>
</dbReference>
<dbReference type="Pfam" id="PF01546">
    <property type="entry name" value="Peptidase_M20"/>
    <property type="match status" value="1"/>
</dbReference>
<dbReference type="EC" id="3.4.13.-" evidence="10"/>
<name>A0A516GHD7_9LACT</name>
<dbReference type="PANTHER" id="PTHR43808">
    <property type="entry name" value="ACETYLORNITHINE DEACETYLASE"/>
    <property type="match status" value="1"/>
</dbReference>
<dbReference type="PANTHER" id="PTHR43808:SF31">
    <property type="entry name" value="N-ACETYL-L-CITRULLINE DEACETYLASE"/>
    <property type="match status" value="1"/>
</dbReference>
<comment type="similarity">
    <text evidence="2">Belongs to the peptidase M20A family.</text>
</comment>
<dbReference type="Gene3D" id="3.30.70.360">
    <property type="match status" value="2"/>
</dbReference>
<evidence type="ECO:0000313" key="10">
    <source>
        <dbReference type="EMBL" id="QDO90902.1"/>
    </source>
</evidence>
<dbReference type="GO" id="GO:0016805">
    <property type="term" value="F:dipeptidase activity"/>
    <property type="evidence" value="ECO:0007669"/>
    <property type="project" value="UniProtKB-KW"/>
</dbReference>
<evidence type="ECO:0000256" key="7">
    <source>
        <dbReference type="ARBA" id="ARBA00022997"/>
    </source>
</evidence>
<evidence type="ECO:0000256" key="8">
    <source>
        <dbReference type="ARBA" id="ARBA00023049"/>
    </source>
</evidence>
<dbReference type="KEGG" id="dpm:FNV33_02090"/>
<evidence type="ECO:0000256" key="2">
    <source>
        <dbReference type="ARBA" id="ARBA00006247"/>
    </source>
</evidence>
<dbReference type="InterPro" id="IPR010964">
    <property type="entry name" value="M20A_pepV-rel"/>
</dbReference>
<keyword evidence="4" id="KW-0479">Metal-binding</keyword>